<feature type="domain" description="Xylanolytic transcriptional activator regulatory" evidence="3">
    <location>
        <begin position="135"/>
        <end position="345"/>
    </location>
</feature>
<dbReference type="GO" id="GO:0003677">
    <property type="term" value="F:DNA binding"/>
    <property type="evidence" value="ECO:0007669"/>
    <property type="project" value="InterPro"/>
</dbReference>
<dbReference type="OrthoDB" id="5041285at2759"/>
<dbReference type="RefSeq" id="XP_007739791.1">
    <property type="nucleotide sequence ID" value="XM_007741601.1"/>
</dbReference>
<dbReference type="HOGENOM" id="CLU_031982_0_0_1"/>
<evidence type="ECO:0000313" key="4">
    <source>
        <dbReference type="EMBL" id="EXJ76474.1"/>
    </source>
</evidence>
<organism evidence="4 5">
    <name type="scientific">Cladophialophora psammophila CBS 110553</name>
    <dbReference type="NCBI Taxonomy" id="1182543"/>
    <lineage>
        <taxon>Eukaryota</taxon>
        <taxon>Fungi</taxon>
        <taxon>Dikarya</taxon>
        <taxon>Ascomycota</taxon>
        <taxon>Pezizomycotina</taxon>
        <taxon>Eurotiomycetes</taxon>
        <taxon>Chaetothyriomycetidae</taxon>
        <taxon>Chaetothyriales</taxon>
        <taxon>Herpotrichiellaceae</taxon>
        <taxon>Cladophialophora</taxon>
    </lineage>
</organism>
<comment type="caution">
    <text evidence="4">The sequence shown here is derived from an EMBL/GenBank/DDBJ whole genome shotgun (WGS) entry which is preliminary data.</text>
</comment>
<evidence type="ECO:0000313" key="5">
    <source>
        <dbReference type="Proteomes" id="UP000019471"/>
    </source>
</evidence>
<evidence type="ECO:0000256" key="2">
    <source>
        <dbReference type="SAM" id="MobiDB-lite"/>
    </source>
</evidence>
<dbReference type="STRING" id="1182543.W9Y1Y7"/>
<gene>
    <name evidence="4" type="ORF">A1O5_00982</name>
</gene>
<feature type="compositionally biased region" description="Low complexity" evidence="2">
    <location>
        <begin position="62"/>
        <end position="72"/>
    </location>
</feature>
<accession>W9Y1Y7</accession>
<protein>
    <recommendedName>
        <fullName evidence="3">Xylanolytic transcriptional activator regulatory domain-containing protein</fullName>
    </recommendedName>
</protein>
<dbReference type="PANTHER" id="PTHR47425:SF2">
    <property type="entry name" value="FARB-RELATED"/>
    <property type="match status" value="1"/>
</dbReference>
<sequence length="428" mass="49817">MDDGKVLDLSRNQQKTICPRDICLMRDGILVHRVTKKDECSASSAIRHISIPYDESDELSETESTPPSVSDPGSEETFFEHDCFDIHDVLFDSIGLERVYECWQKLHERREVSVNDDFQMSEVLLLSKSLRDELIEVYFRQFHPICPAVDRTGFLRWYQAPEQDATVHPQLMQLVFLSILFAALSHVDENLLRREPCGSVKHAQKALFSSAQNLYHHLEQEFTGAEHLAQSALLLSYWSPCDSIREVNSYWVEEAIRHAVAGGMSDLSFTHHRRIIWWCCIIRNRMISLGLRRFSRLERRPEGRLPEITDFCDDSSGHHLISIEANLYFTRAFILLCKLTKIMVDSVRLKDRDYNDAWAFPRDQRGFDMMEEVGKLDEKLKVWGANFAHLYASLQDMNVPSTDLVIFHLIGLMHQYVCISQILWELRY</sequence>
<dbReference type="EMBL" id="AMGX01000001">
    <property type="protein sequence ID" value="EXJ76474.1"/>
    <property type="molecule type" value="Genomic_DNA"/>
</dbReference>
<dbReference type="Proteomes" id="UP000019471">
    <property type="component" value="Unassembled WGS sequence"/>
</dbReference>
<proteinExistence type="predicted"/>
<dbReference type="Pfam" id="PF04082">
    <property type="entry name" value="Fungal_trans"/>
    <property type="match status" value="1"/>
</dbReference>
<keyword evidence="1" id="KW-0539">Nucleus</keyword>
<dbReference type="CDD" id="cd12148">
    <property type="entry name" value="fungal_TF_MHR"/>
    <property type="match status" value="1"/>
</dbReference>
<dbReference type="InterPro" id="IPR007219">
    <property type="entry name" value="XnlR_reg_dom"/>
</dbReference>
<dbReference type="InterPro" id="IPR052761">
    <property type="entry name" value="Fungal_Detox/Toxin_TFs"/>
</dbReference>
<dbReference type="GO" id="GO:0008270">
    <property type="term" value="F:zinc ion binding"/>
    <property type="evidence" value="ECO:0007669"/>
    <property type="project" value="InterPro"/>
</dbReference>
<reference evidence="4 5" key="1">
    <citation type="submission" date="2013-03" db="EMBL/GenBank/DDBJ databases">
        <title>The Genome Sequence of Cladophialophora psammophila CBS 110553.</title>
        <authorList>
            <consortium name="The Broad Institute Genomics Platform"/>
            <person name="Cuomo C."/>
            <person name="de Hoog S."/>
            <person name="Gorbushina A."/>
            <person name="Walker B."/>
            <person name="Young S.K."/>
            <person name="Zeng Q."/>
            <person name="Gargeya S."/>
            <person name="Fitzgerald M."/>
            <person name="Haas B."/>
            <person name="Abouelleil A."/>
            <person name="Allen A.W."/>
            <person name="Alvarado L."/>
            <person name="Arachchi H.M."/>
            <person name="Berlin A.M."/>
            <person name="Chapman S.B."/>
            <person name="Gainer-Dewar J."/>
            <person name="Goldberg J."/>
            <person name="Griggs A."/>
            <person name="Gujja S."/>
            <person name="Hansen M."/>
            <person name="Howarth C."/>
            <person name="Imamovic A."/>
            <person name="Ireland A."/>
            <person name="Larimer J."/>
            <person name="McCowan C."/>
            <person name="Murphy C."/>
            <person name="Pearson M."/>
            <person name="Poon T.W."/>
            <person name="Priest M."/>
            <person name="Roberts A."/>
            <person name="Saif S."/>
            <person name="Shea T."/>
            <person name="Sisk P."/>
            <person name="Sykes S."/>
            <person name="Wortman J."/>
            <person name="Nusbaum C."/>
            <person name="Birren B."/>
        </authorList>
    </citation>
    <scope>NUCLEOTIDE SEQUENCE [LARGE SCALE GENOMIC DNA]</scope>
    <source>
        <strain evidence="4 5">CBS 110553</strain>
    </source>
</reference>
<dbReference type="GeneID" id="19185718"/>
<dbReference type="AlphaFoldDB" id="W9Y1Y7"/>
<dbReference type="PANTHER" id="PTHR47425">
    <property type="entry name" value="FARB-RELATED"/>
    <property type="match status" value="1"/>
</dbReference>
<feature type="region of interest" description="Disordered" evidence="2">
    <location>
        <begin position="55"/>
        <end position="75"/>
    </location>
</feature>
<keyword evidence="5" id="KW-1185">Reference proteome</keyword>
<name>W9Y1Y7_9EURO</name>
<dbReference type="GO" id="GO:0006351">
    <property type="term" value="P:DNA-templated transcription"/>
    <property type="evidence" value="ECO:0007669"/>
    <property type="project" value="InterPro"/>
</dbReference>
<evidence type="ECO:0000256" key="1">
    <source>
        <dbReference type="ARBA" id="ARBA00023242"/>
    </source>
</evidence>
<evidence type="ECO:0000259" key="3">
    <source>
        <dbReference type="Pfam" id="PF04082"/>
    </source>
</evidence>